<organism evidence="1 2">
    <name type="scientific">Virgibacillus siamensis</name>
    <dbReference type="NCBI Taxonomy" id="480071"/>
    <lineage>
        <taxon>Bacteria</taxon>
        <taxon>Bacillati</taxon>
        <taxon>Bacillota</taxon>
        <taxon>Bacilli</taxon>
        <taxon>Bacillales</taxon>
        <taxon>Bacillaceae</taxon>
        <taxon>Virgibacillus</taxon>
    </lineage>
</organism>
<dbReference type="GO" id="GO:0008483">
    <property type="term" value="F:transaminase activity"/>
    <property type="evidence" value="ECO:0007669"/>
    <property type="project" value="UniProtKB-KW"/>
</dbReference>
<sequence>MIEQLMKQAEADCKPQHEQANKIAELNQKRVLKAFQQNRVSDSHFNATTGYGYDDLGREVLEQVYADVFGGEDALVRPQLVSGTHAISTALFGMLRPGDELVYITGKPYDTLESVIGKDGDDTGSLYEYKIDYNEVPLLRNGRVNYQGIDQAISGKTKVVAIQRSKGYDDRPSFTIDELAEMIRFVKNIDKNLIVFVDNCYGEFVEGKEPLHVGADIIAGSLIKNPGGGIVRAGGYIVGRRKLILQCGHRLTAPGLGKETGATLNMLQELFQGLFLAPHIVAESLKGAVLTARFLELSGFETSPHFNEKRTDLIQAVTFHDESNMVAFCQAIQHNSPVNAFVTPYPSEMPGYQDKVIMAAGTFIQGASIELTADGPLREPYTAFVQGGLTYTHVKIALEEAVNYLYEKGLFSDKTGYKTRSHL</sequence>
<name>A0ABP3RPQ8_9BACI</name>
<dbReference type="EMBL" id="BAAADS010000025">
    <property type="protein sequence ID" value="GAA0611840.1"/>
    <property type="molecule type" value="Genomic_DNA"/>
</dbReference>
<protein>
    <submittedName>
        <fullName evidence="1">Aminotransferase class I/II-fold pyridoxal phosphate-dependent enzyme</fullName>
    </submittedName>
</protein>
<keyword evidence="1" id="KW-0808">Transferase</keyword>
<reference evidence="2" key="1">
    <citation type="journal article" date="2019" name="Int. J. Syst. Evol. Microbiol.">
        <title>The Global Catalogue of Microorganisms (GCM) 10K type strain sequencing project: providing services to taxonomists for standard genome sequencing and annotation.</title>
        <authorList>
            <consortium name="The Broad Institute Genomics Platform"/>
            <consortium name="The Broad Institute Genome Sequencing Center for Infectious Disease"/>
            <person name="Wu L."/>
            <person name="Ma J."/>
        </authorList>
    </citation>
    <scope>NUCLEOTIDE SEQUENCE [LARGE SCALE GENOMIC DNA]</scope>
    <source>
        <strain evidence="2">JCM 15395</strain>
    </source>
</reference>
<keyword evidence="1" id="KW-0032">Aminotransferase</keyword>
<gene>
    <name evidence="1" type="ORF">GCM10009001_31330</name>
</gene>
<dbReference type="InterPro" id="IPR015421">
    <property type="entry name" value="PyrdxlP-dep_Trfase_major"/>
</dbReference>
<proteinExistence type="predicted"/>
<dbReference type="SUPFAM" id="SSF53383">
    <property type="entry name" value="PLP-dependent transferases"/>
    <property type="match status" value="1"/>
</dbReference>
<dbReference type="Proteomes" id="UP001500866">
    <property type="component" value="Unassembled WGS sequence"/>
</dbReference>
<dbReference type="InterPro" id="IPR009651">
    <property type="entry name" value="Met_g_lyase_put"/>
</dbReference>
<evidence type="ECO:0000313" key="2">
    <source>
        <dbReference type="Proteomes" id="UP001500866"/>
    </source>
</evidence>
<dbReference type="Gene3D" id="3.40.640.10">
    <property type="entry name" value="Type I PLP-dependent aspartate aminotransferase-like (Major domain)"/>
    <property type="match status" value="1"/>
</dbReference>
<dbReference type="PANTHER" id="PTHR46658">
    <property type="entry name" value="CYS OR MET METABOLISM PYRIDOXAL-PHOSPHATE-DEPENDENT ENZYME"/>
    <property type="match status" value="1"/>
</dbReference>
<dbReference type="Gene3D" id="3.90.1150.60">
    <property type="entry name" value="Methioning gamme-lyase, C-terminal domain"/>
    <property type="match status" value="1"/>
</dbReference>
<keyword evidence="2" id="KW-1185">Reference proteome</keyword>
<dbReference type="Pfam" id="PF06838">
    <property type="entry name" value="Met_gamma_lyase"/>
    <property type="match status" value="1"/>
</dbReference>
<accession>A0ABP3RPQ8</accession>
<evidence type="ECO:0000313" key="1">
    <source>
        <dbReference type="EMBL" id="GAA0611840.1"/>
    </source>
</evidence>
<dbReference type="RefSeq" id="WP_343815210.1">
    <property type="nucleotide sequence ID" value="NZ_BAAADS010000025.1"/>
</dbReference>
<comment type="caution">
    <text evidence="1">The sequence shown here is derived from an EMBL/GenBank/DDBJ whole genome shotgun (WGS) entry which is preliminary data.</text>
</comment>
<dbReference type="PANTHER" id="PTHR46658:SF1">
    <property type="entry name" value="CYS OR MET METABOLISM PYRIDOXAL-PHOSPHATE-DEPENDENT ENZYME"/>
    <property type="match status" value="1"/>
</dbReference>
<dbReference type="InterPro" id="IPR015424">
    <property type="entry name" value="PyrdxlP-dep_Trfase"/>
</dbReference>